<keyword evidence="7" id="KW-1185">Reference proteome</keyword>
<evidence type="ECO:0000256" key="1">
    <source>
        <dbReference type="ARBA" id="ARBA00004141"/>
    </source>
</evidence>
<evidence type="ECO:0000313" key="7">
    <source>
        <dbReference type="Proteomes" id="UP000019102"/>
    </source>
</evidence>
<evidence type="ECO:0000256" key="2">
    <source>
        <dbReference type="ARBA" id="ARBA00005278"/>
    </source>
</evidence>
<keyword evidence="5" id="KW-0812">Transmembrane</keyword>
<evidence type="ECO:0000256" key="3">
    <source>
        <dbReference type="ARBA" id="ARBA00023136"/>
    </source>
</evidence>
<gene>
    <name evidence="6" type="ORF">JCM21714_4610</name>
</gene>
<dbReference type="GO" id="GO:0009847">
    <property type="term" value="P:spore germination"/>
    <property type="evidence" value="ECO:0007669"/>
    <property type="project" value="UniProtKB-UniRule"/>
</dbReference>
<dbReference type="eggNOG" id="COG0697">
    <property type="taxonomic scope" value="Bacteria"/>
</dbReference>
<evidence type="ECO:0000256" key="4">
    <source>
        <dbReference type="PIRNR" id="PIRNR005690"/>
    </source>
</evidence>
<feature type="transmembrane region" description="Helical" evidence="5">
    <location>
        <begin position="389"/>
        <end position="411"/>
    </location>
</feature>
<feature type="transmembrane region" description="Helical" evidence="5">
    <location>
        <begin position="423"/>
        <end position="448"/>
    </location>
</feature>
<proteinExistence type="inferred from homology"/>
<feature type="transmembrane region" description="Helical" evidence="5">
    <location>
        <begin position="300"/>
        <end position="319"/>
    </location>
</feature>
<name>W4VQU6_9BACI</name>
<dbReference type="RefSeq" id="WP_035726247.1">
    <property type="nucleotide sequence ID" value="NZ_BAVS01000054.1"/>
</dbReference>
<dbReference type="Proteomes" id="UP000019102">
    <property type="component" value="Unassembled WGS sequence"/>
</dbReference>
<dbReference type="PANTHER" id="PTHR22550:SF5">
    <property type="entry name" value="LEUCINE ZIPPER PROTEIN 4"/>
    <property type="match status" value="1"/>
</dbReference>
<comment type="subcellular location">
    <subcellularLocation>
        <location evidence="4">Cell membrane</location>
    </subcellularLocation>
    <subcellularLocation>
        <location evidence="1">Membrane</location>
        <topology evidence="1">Multi-pass membrane protein</topology>
    </subcellularLocation>
</comment>
<dbReference type="InterPro" id="IPR004995">
    <property type="entry name" value="Spore_Ger"/>
</dbReference>
<comment type="caution">
    <text evidence="6">The sequence shown here is derived from an EMBL/GenBank/DDBJ whole genome shotgun (WGS) entry which is preliminary data.</text>
</comment>
<keyword evidence="5" id="KW-1133">Transmembrane helix</keyword>
<comment type="similarity">
    <text evidence="2 4">Belongs to the GerABKA family.</text>
</comment>
<dbReference type="OrthoDB" id="9772630at2"/>
<feature type="transmembrane region" description="Helical" evidence="5">
    <location>
        <begin position="257"/>
        <end position="279"/>
    </location>
</feature>
<evidence type="ECO:0000256" key="5">
    <source>
        <dbReference type="SAM" id="Phobius"/>
    </source>
</evidence>
<dbReference type="EMBL" id="BAVS01000054">
    <property type="protein sequence ID" value="GAE95378.1"/>
    <property type="molecule type" value="Genomic_DNA"/>
</dbReference>
<dbReference type="STRING" id="1298598.JCM21714_4610"/>
<dbReference type="PANTHER" id="PTHR22550">
    <property type="entry name" value="SPORE GERMINATION PROTEIN"/>
    <property type="match status" value="1"/>
</dbReference>
<dbReference type="PIRSF" id="PIRSF005690">
    <property type="entry name" value="GerBA"/>
    <property type="match status" value="1"/>
</dbReference>
<organism evidence="6 7">
    <name type="scientific">Gracilibacillus boraciitolerans JCM 21714</name>
    <dbReference type="NCBI Taxonomy" id="1298598"/>
    <lineage>
        <taxon>Bacteria</taxon>
        <taxon>Bacillati</taxon>
        <taxon>Bacillota</taxon>
        <taxon>Bacilli</taxon>
        <taxon>Bacillales</taxon>
        <taxon>Bacillaceae</taxon>
        <taxon>Gracilibacillus</taxon>
    </lineage>
</organism>
<reference evidence="6 7" key="1">
    <citation type="journal article" date="2014" name="Genome Announc.">
        <title>Draft Genome Sequence of the Boron-Tolerant and Moderately Halotolerant Bacterium Gracilibacillus boraciitolerans JCM 21714T.</title>
        <authorList>
            <person name="Ahmed I."/>
            <person name="Oshima K."/>
            <person name="Suda W."/>
            <person name="Kitamura K."/>
            <person name="Iida T."/>
            <person name="Ohmori Y."/>
            <person name="Fujiwara T."/>
            <person name="Hattori M."/>
            <person name="Ohkuma M."/>
        </authorList>
    </citation>
    <scope>NUCLEOTIDE SEQUENCE [LARGE SCALE GENOMIC DNA]</scope>
    <source>
        <strain evidence="6 7">JCM 21714</strain>
    </source>
</reference>
<dbReference type="GO" id="GO:0005886">
    <property type="term" value="C:plasma membrane"/>
    <property type="evidence" value="ECO:0007669"/>
    <property type="project" value="UniProtKB-SubCell"/>
</dbReference>
<keyword evidence="3 4" id="KW-0472">Membrane</keyword>
<sequence>MVRLFKRQGKFNTLSKDNRKQLASSLQQNIQEVKYLFSYDLNKDFSMRSMKIKFNNKDGCLFYYSSIVDSSRINMHIIKPLLENNGDSVYNVVSIENIEEIKEYKKVIQNVNSGKVILFIEGEATSYAIDVADFKHRAIFKAENEPSIKGPQDSFTESLNTNMSLIRKQLHNNQLINEGIQIGERSINEVNLVYIKDLVNDEILDKVRKKLTNISVDSVRNIEILEQYIEERPYSIIPTVLYTEKPDKATSYIEDGFIVLLMDSSSACLIVPVTFWSFFHSPEDRYLRFLYGNFTRVIRLFSFYLSLMISATFVAIANYHSEMIPPDLLLAITASRERVPFPLIFEVLIMEIAFELIREAGLRIPSPLGPTIGIVGALILGQAAVEANIISPIIVIVAALSGLSSFALADLHLNFTVRMMRFVFILAAGAFGMLTLVGAFLLFFMYAASFKSFGVPFFSPMSPHFLSSEDTVFRKAIKKEFFRPGYLHPKDIQKRFKS</sequence>
<dbReference type="AlphaFoldDB" id="W4VQU6"/>
<accession>W4VQU6</accession>
<protein>
    <submittedName>
        <fullName evidence="6">Spore germination protein GerKA</fullName>
    </submittedName>
</protein>
<dbReference type="Pfam" id="PF03323">
    <property type="entry name" value="GerA"/>
    <property type="match status" value="1"/>
</dbReference>
<dbReference type="InterPro" id="IPR050768">
    <property type="entry name" value="UPF0353/GerABKA_families"/>
</dbReference>
<evidence type="ECO:0000313" key="6">
    <source>
        <dbReference type="EMBL" id="GAE95378.1"/>
    </source>
</evidence>